<reference evidence="3" key="1">
    <citation type="submission" date="2021-12" db="EMBL/GenBank/DDBJ databases">
        <authorList>
            <person name="Veyrier F.J."/>
        </authorList>
    </citation>
    <scope>NUCLEOTIDE SEQUENCE</scope>
    <source>
        <strain evidence="3">SAG 1488-6</strain>
    </source>
</reference>
<evidence type="ECO:0000256" key="2">
    <source>
        <dbReference type="PROSITE-ProRule" id="PRU01282"/>
    </source>
</evidence>
<sequence length="121" mass="13468">MKQYYHNPQCSKSREALALLQEAGVDVQIILYLEQVLTPETVLSLAKALGQPVSALVRASQDEHESWPHLQDADDVAWANVLAEHRHLLQRPILVCGEDAVICRPPSLALSWLAEQGHEQA</sequence>
<keyword evidence="4" id="KW-1185">Reference proteome</keyword>
<dbReference type="PROSITE" id="PS51353">
    <property type="entry name" value="ARSC"/>
    <property type="match status" value="1"/>
</dbReference>
<name>A0ABY4E9G4_VITST</name>
<protein>
    <submittedName>
        <fullName evidence="3">Arsenate reductase (Glutaredoxin)</fullName>
    </submittedName>
</protein>
<accession>A0ABY4E9G4</accession>
<dbReference type="InterPro" id="IPR006660">
    <property type="entry name" value="Arsenate_reductase-like"/>
</dbReference>
<evidence type="ECO:0000313" key="3">
    <source>
        <dbReference type="EMBL" id="UOO92395.1"/>
    </source>
</evidence>
<dbReference type="Gene3D" id="3.40.30.10">
    <property type="entry name" value="Glutaredoxin"/>
    <property type="match status" value="1"/>
</dbReference>
<dbReference type="Proteomes" id="UP000832034">
    <property type="component" value="Chromosome"/>
</dbReference>
<dbReference type="InterPro" id="IPR036249">
    <property type="entry name" value="Thioredoxin-like_sf"/>
</dbReference>
<gene>
    <name evidence="3" type="ORF">LVJ81_12455</name>
</gene>
<dbReference type="EMBL" id="CP091512">
    <property type="protein sequence ID" value="UOO92395.1"/>
    <property type="molecule type" value="Genomic_DNA"/>
</dbReference>
<dbReference type="Pfam" id="PF03960">
    <property type="entry name" value="ArsC"/>
    <property type="match status" value="1"/>
</dbReference>
<evidence type="ECO:0000256" key="1">
    <source>
        <dbReference type="ARBA" id="ARBA00007198"/>
    </source>
</evidence>
<organism evidence="3 4">
    <name type="scientific">Vitreoscilla stercoraria</name>
    <dbReference type="NCBI Taxonomy" id="61"/>
    <lineage>
        <taxon>Bacteria</taxon>
        <taxon>Pseudomonadati</taxon>
        <taxon>Pseudomonadota</taxon>
        <taxon>Betaproteobacteria</taxon>
        <taxon>Neisseriales</taxon>
        <taxon>Neisseriaceae</taxon>
        <taxon>Vitreoscilla</taxon>
    </lineage>
</organism>
<reference evidence="3" key="2">
    <citation type="journal article" date="2022" name="Res Sq">
        <title>Evolution of multicellular longitudinally dividing oral cavity symbionts (Neisseriaceae).</title>
        <authorList>
            <person name="Nyongesa S."/>
            <person name="Weber P."/>
            <person name="Bernet E."/>
            <person name="Pullido F."/>
            <person name="Nieckarz M."/>
            <person name="Delaby M."/>
            <person name="Nieves C."/>
            <person name="Viehboeck T."/>
            <person name="Krause N."/>
            <person name="Rivera-Millot A."/>
            <person name="Nakamura A."/>
            <person name="Vischer N."/>
            <person name="VanNieuwenhze M."/>
            <person name="Brun Y."/>
            <person name="Cava F."/>
            <person name="Bulgheresi S."/>
            <person name="Veyrier F."/>
        </authorList>
    </citation>
    <scope>NUCLEOTIDE SEQUENCE</scope>
    <source>
        <strain evidence="3">SAG 1488-6</strain>
    </source>
</reference>
<dbReference type="RefSeq" id="WP_019958540.1">
    <property type="nucleotide sequence ID" value="NZ_CP091512.1"/>
</dbReference>
<proteinExistence type="inferred from homology"/>
<dbReference type="SUPFAM" id="SSF52833">
    <property type="entry name" value="Thioredoxin-like"/>
    <property type="match status" value="1"/>
</dbReference>
<dbReference type="PANTHER" id="PTHR30041">
    <property type="entry name" value="ARSENATE REDUCTASE"/>
    <property type="match status" value="1"/>
</dbReference>
<evidence type="ECO:0000313" key="4">
    <source>
        <dbReference type="Proteomes" id="UP000832034"/>
    </source>
</evidence>
<comment type="similarity">
    <text evidence="1 2">Belongs to the ArsC family.</text>
</comment>
<dbReference type="PANTHER" id="PTHR30041:SF4">
    <property type="entry name" value="ARSENATE REDUCTASE"/>
    <property type="match status" value="1"/>
</dbReference>